<gene>
    <name evidence="1" type="ORF">GCM10010178_90210</name>
</gene>
<organism evidence="1 2">
    <name type="scientific">Lentzea flava</name>
    <dbReference type="NCBI Taxonomy" id="103732"/>
    <lineage>
        <taxon>Bacteria</taxon>
        <taxon>Bacillati</taxon>
        <taxon>Actinomycetota</taxon>
        <taxon>Actinomycetes</taxon>
        <taxon>Pseudonocardiales</taxon>
        <taxon>Pseudonocardiaceae</taxon>
        <taxon>Lentzea</taxon>
    </lineage>
</organism>
<evidence type="ECO:0000313" key="1">
    <source>
        <dbReference type="EMBL" id="GGU86074.1"/>
    </source>
</evidence>
<evidence type="ECO:0000313" key="2">
    <source>
        <dbReference type="Proteomes" id="UP000649573"/>
    </source>
</evidence>
<sequence>MPRAEAGAAKADMPVTIVRTDGKKVPGKITSVSSAQPTQEGGTVEPKVEIVVVPDLPGDISDLDTAPVQLEITTESRTGVLTVPLEALVALKAGGYALQLPSGELKAVQTGLYSQNKVEISGADIVDGMQVVAAR</sequence>
<protein>
    <recommendedName>
        <fullName evidence="3">HlyD family secretion protein</fullName>
    </recommendedName>
</protein>
<proteinExistence type="predicted"/>
<evidence type="ECO:0008006" key="3">
    <source>
        <dbReference type="Google" id="ProtNLM"/>
    </source>
</evidence>
<dbReference type="Proteomes" id="UP000649573">
    <property type="component" value="Unassembled WGS sequence"/>
</dbReference>
<dbReference type="EMBL" id="BMRE01000100">
    <property type="protein sequence ID" value="GGU86074.1"/>
    <property type="molecule type" value="Genomic_DNA"/>
</dbReference>
<keyword evidence="2" id="KW-1185">Reference proteome</keyword>
<comment type="caution">
    <text evidence="1">The sequence shown here is derived from an EMBL/GenBank/DDBJ whole genome shotgun (WGS) entry which is preliminary data.</text>
</comment>
<name>A0ABQ2VJT6_9PSEU</name>
<accession>A0ABQ2VJT6</accession>
<dbReference type="RefSeq" id="WP_189259937.1">
    <property type="nucleotide sequence ID" value="NZ_BMRE01000100.1"/>
</dbReference>
<reference evidence="2" key="1">
    <citation type="journal article" date="2019" name="Int. J. Syst. Evol. Microbiol.">
        <title>The Global Catalogue of Microorganisms (GCM) 10K type strain sequencing project: providing services to taxonomists for standard genome sequencing and annotation.</title>
        <authorList>
            <consortium name="The Broad Institute Genomics Platform"/>
            <consortium name="The Broad Institute Genome Sequencing Center for Infectious Disease"/>
            <person name="Wu L."/>
            <person name="Ma J."/>
        </authorList>
    </citation>
    <scope>NUCLEOTIDE SEQUENCE [LARGE SCALE GENOMIC DNA]</scope>
    <source>
        <strain evidence="2">JCM 3296</strain>
    </source>
</reference>